<name>A0AAN6FCY9_9PEZI</name>
<accession>A0AAN6FCY9</accession>
<dbReference type="AlphaFoldDB" id="A0AAN6FCY9"/>
<feature type="region of interest" description="Disordered" evidence="1">
    <location>
        <begin position="124"/>
        <end position="209"/>
    </location>
</feature>
<dbReference type="Proteomes" id="UP001168146">
    <property type="component" value="Unassembled WGS sequence"/>
</dbReference>
<sequence>MDCRGPRDGVDQKENFDDLIDFNGGAHDQNKGNQSEGNGGEGNGGEGNGGEGNGGEGNGGKGNGDDSNGDFQFDIDGFNRMTEPMNPQSNTLYSFSPVFHQYGGNNYFNHNTTGSVSNQVGDYTRAEQSATARGDDAPIDGGRCQRKSAMPQASGQSVAAGDGVYDRVKSENGQGEYESEHESKKGKKDRKTAQQKPRSSPPAYVAGITDPDNARWALAHPRSADFTRVRPRNDDLAAVKGRMHFYAKQFYDALQTAGVVDLSGYSSMARASEPGRDNDIANRFQKQQREALEKARDLMIEPQQIKDARANCILAYDAAVFVHETGVPTKDFEDVTDHPERESAHYPHIDLVAICSARLEMMIDLVRDFKPIALDVLEGKHMRDFAQDPVYYAGKKQTFLKSNATRAASNAAVKKGKDNLYTGDGVATSSEANGGGETTAGRRSKKRKVTTSETEADLANE</sequence>
<proteinExistence type="predicted"/>
<feature type="region of interest" description="Disordered" evidence="1">
    <location>
        <begin position="417"/>
        <end position="461"/>
    </location>
</feature>
<organism evidence="2 3">
    <name type="scientific">Friedmanniomyces endolithicus</name>
    <dbReference type="NCBI Taxonomy" id="329885"/>
    <lineage>
        <taxon>Eukaryota</taxon>
        <taxon>Fungi</taxon>
        <taxon>Dikarya</taxon>
        <taxon>Ascomycota</taxon>
        <taxon>Pezizomycotina</taxon>
        <taxon>Dothideomycetes</taxon>
        <taxon>Dothideomycetidae</taxon>
        <taxon>Mycosphaerellales</taxon>
        <taxon>Teratosphaeriaceae</taxon>
        <taxon>Friedmanniomyces</taxon>
    </lineage>
</organism>
<feature type="region of interest" description="Disordered" evidence="1">
    <location>
        <begin position="1"/>
        <end position="85"/>
    </location>
</feature>
<evidence type="ECO:0000256" key="1">
    <source>
        <dbReference type="SAM" id="MobiDB-lite"/>
    </source>
</evidence>
<protein>
    <submittedName>
        <fullName evidence="2">Uncharacterized protein</fullName>
    </submittedName>
</protein>
<comment type="caution">
    <text evidence="2">The sequence shown here is derived from an EMBL/GenBank/DDBJ whole genome shotgun (WGS) entry which is preliminary data.</text>
</comment>
<evidence type="ECO:0000313" key="3">
    <source>
        <dbReference type="Proteomes" id="UP001168146"/>
    </source>
</evidence>
<feature type="compositionally biased region" description="Gly residues" evidence="1">
    <location>
        <begin position="37"/>
        <end position="62"/>
    </location>
</feature>
<reference evidence="2" key="1">
    <citation type="submission" date="2021-12" db="EMBL/GenBank/DDBJ databases">
        <title>Black yeast isolated from Biological Soil Crust.</title>
        <authorList>
            <person name="Kurbessoian T."/>
        </authorList>
    </citation>
    <scope>NUCLEOTIDE SEQUENCE</scope>
    <source>
        <strain evidence="2">CCFEE 5208</strain>
    </source>
</reference>
<gene>
    <name evidence="2" type="ORF">LTR82_012868</name>
</gene>
<evidence type="ECO:0000313" key="2">
    <source>
        <dbReference type="EMBL" id="KAK0314876.1"/>
    </source>
</evidence>
<feature type="compositionally biased region" description="Basic and acidic residues" evidence="1">
    <location>
        <begin position="1"/>
        <end position="16"/>
    </location>
</feature>
<dbReference type="EMBL" id="JASUXU010000054">
    <property type="protein sequence ID" value="KAK0314876.1"/>
    <property type="molecule type" value="Genomic_DNA"/>
</dbReference>